<dbReference type="Proteomes" id="UP000039021">
    <property type="component" value="Unassembled WGS sequence"/>
</dbReference>
<protein>
    <submittedName>
        <fullName evidence="1">Uncharacterized protein</fullName>
    </submittedName>
</protein>
<dbReference type="EMBL" id="CSAE01000663">
    <property type="protein sequence ID" value="COW72580.1"/>
    <property type="molecule type" value="Genomic_DNA"/>
</dbReference>
<name>A0A0U0STX1_MYCTX</name>
<reference evidence="1" key="1">
    <citation type="submission" date="2015-03" db="EMBL/GenBank/DDBJ databases">
        <authorList>
            <person name="Murphy D."/>
        </authorList>
    </citation>
    <scope>NUCLEOTIDE SEQUENCE [LARGE SCALE GENOMIC DNA]</scope>
    <source>
        <strain evidence="1">K00500041</strain>
    </source>
</reference>
<proteinExistence type="predicted"/>
<dbReference type="Proteomes" id="UP000038802">
    <property type="component" value="Unassembled WGS sequence"/>
</dbReference>
<dbReference type="EMBL" id="CSBK01000123">
    <property type="protein sequence ID" value="COW97722.1"/>
    <property type="molecule type" value="Genomic_DNA"/>
</dbReference>
<dbReference type="AlphaFoldDB" id="A0A0U0STX1"/>
<organism evidence="1 3">
    <name type="scientific">Mycobacterium tuberculosis</name>
    <dbReference type="NCBI Taxonomy" id="1773"/>
    <lineage>
        <taxon>Bacteria</taxon>
        <taxon>Bacillati</taxon>
        <taxon>Actinomycetota</taxon>
        <taxon>Actinomycetes</taxon>
        <taxon>Mycobacteriales</taxon>
        <taxon>Mycobacteriaceae</taxon>
        <taxon>Mycobacterium</taxon>
        <taxon>Mycobacterium tuberculosis complex</taxon>
    </lineage>
</organism>
<evidence type="ECO:0000313" key="2">
    <source>
        <dbReference type="EMBL" id="COW97722.1"/>
    </source>
</evidence>
<accession>A0A0U0STX1</accession>
<gene>
    <name evidence="1" type="ORF">ERS007703_04113</name>
    <name evidence="2" type="ORF">ERS007739_00442</name>
</gene>
<evidence type="ECO:0000313" key="3">
    <source>
        <dbReference type="Proteomes" id="UP000038802"/>
    </source>
</evidence>
<reference evidence="2" key="3">
    <citation type="submission" date="2015-03" db="EMBL/GenBank/DDBJ databases">
        <authorList>
            <consortium name="Pathogen Informatics"/>
            <person name="Murphy D."/>
        </authorList>
    </citation>
    <scope>NUCLEOTIDE SEQUENCE</scope>
    <source>
        <strain evidence="2">N09902308</strain>
    </source>
</reference>
<sequence>MLRAGFGRHTPWMGIGRAAQHSRIALPSTLSIAVSRVRMDVAARCWLFGDVGAVCPILIHRQSGLSTASD</sequence>
<evidence type="ECO:0000313" key="1">
    <source>
        <dbReference type="EMBL" id="COW72580.1"/>
    </source>
</evidence>
<reference evidence="3 4" key="2">
    <citation type="submission" date="2015-03" db="EMBL/GenBank/DDBJ databases">
        <authorList>
            <consortium name="Pathogen Informatics"/>
        </authorList>
    </citation>
    <scope>NUCLEOTIDE SEQUENCE [LARGE SCALE GENOMIC DNA]</scope>
    <source>
        <strain evidence="3">K00500041</strain>
        <strain evidence="4">N09902308</strain>
    </source>
</reference>
<evidence type="ECO:0000313" key="4">
    <source>
        <dbReference type="Proteomes" id="UP000039021"/>
    </source>
</evidence>